<protein>
    <submittedName>
        <fullName evidence="9">Efflux pump aflT</fullName>
    </submittedName>
</protein>
<reference evidence="9 10" key="1">
    <citation type="submission" date="2018-11" db="EMBL/GenBank/DDBJ databases">
        <title>Genome sequence and assembly of Colletotrichum sidae.</title>
        <authorList>
            <person name="Gan P."/>
            <person name="Shirasu K."/>
        </authorList>
    </citation>
    <scope>NUCLEOTIDE SEQUENCE [LARGE SCALE GENOMIC DNA]</scope>
    <source>
        <strain evidence="9 10">CBS 518.97</strain>
    </source>
</reference>
<dbReference type="InterPro" id="IPR036259">
    <property type="entry name" value="MFS_trans_sf"/>
</dbReference>
<feature type="transmembrane region" description="Helical" evidence="7">
    <location>
        <begin position="522"/>
        <end position="540"/>
    </location>
</feature>
<dbReference type="GO" id="GO:0005886">
    <property type="term" value="C:plasma membrane"/>
    <property type="evidence" value="ECO:0007669"/>
    <property type="project" value="TreeGrafter"/>
</dbReference>
<evidence type="ECO:0000256" key="3">
    <source>
        <dbReference type="ARBA" id="ARBA00022692"/>
    </source>
</evidence>
<dbReference type="FunFam" id="1.20.1720.10:FF:000012">
    <property type="entry name" value="MFS toxin efflux pump (AflT)"/>
    <property type="match status" value="1"/>
</dbReference>
<name>A0A4R8TJT0_9PEZI</name>
<sequence length="562" mass="59937">MAVHTQESNLARQAADQSSSRHSLSTSTAPGTEPKELSSAEASHDDDNTQYPSGPRLALILTSSFISMFLVALDRLIVTTAIPAITDEFGSVDDVGWYGSSYLLVTCAFQLLFGKLYSFYSVKGTFLTAIFLFEAGSAICGAAPSSIVFIVGRAISGLGSGGIIVGVIVTIVHSVPLHKRPLYQGMFGAVFGIASIFGPLVGGAFTSKVTWRWCFYINLPFGGIAACVIFFLLKIGDQETTKLSSKEKLAQLDVYGTALLVPGTVCLLLALQWGGVTYSWIEGRIIALLVLAVILLAGFVLVQIFLPKTATIAPRIFMQRSIVAGVFATTCIGAQNMIIIYYLPIWFQAIQGVSAVQSGIRLLPLVLSIVVASVFTGAMTRRFGYYTPFIIFGVCLMSIGAGLLTTLRIDTPSPKWIGYQILYGFGMGCSAQVPNMAAQTVLPKKDVPIGTTLMFFAQLLSGAIFVAVAQNIFSNQLLRRLSSVPGFSPGMIESSGATSLIDLPAGIKTTVVIGYNESLVSVFRLGLILATLAIIGALGLEWRSVKAAKKESETETGTTEKV</sequence>
<keyword evidence="4 7" id="KW-1133">Transmembrane helix</keyword>
<feature type="transmembrane region" description="Helical" evidence="7">
    <location>
        <begin position="57"/>
        <end position="77"/>
    </location>
</feature>
<organism evidence="9 10">
    <name type="scientific">Colletotrichum sidae</name>
    <dbReference type="NCBI Taxonomy" id="1347389"/>
    <lineage>
        <taxon>Eukaryota</taxon>
        <taxon>Fungi</taxon>
        <taxon>Dikarya</taxon>
        <taxon>Ascomycota</taxon>
        <taxon>Pezizomycotina</taxon>
        <taxon>Sordariomycetes</taxon>
        <taxon>Hypocreomycetidae</taxon>
        <taxon>Glomerellales</taxon>
        <taxon>Glomerellaceae</taxon>
        <taxon>Colletotrichum</taxon>
        <taxon>Colletotrichum orbiculare species complex</taxon>
    </lineage>
</organism>
<dbReference type="Proteomes" id="UP000295604">
    <property type="component" value="Unassembled WGS sequence"/>
</dbReference>
<feature type="transmembrane region" description="Helical" evidence="7">
    <location>
        <begin position="126"/>
        <end position="151"/>
    </location>
</feature>
<dbReference type="Gene3D" id="1.20.1250.20">
    <property type="entry name" value="MFS general substrate transporter like domains"/>
    <property type="match status" value="1"/>
</dbReference>
<feature type="compositionally biased region" description="Low complexity" evidence="6">
    <location>
        <begin position="18"/>
        <end position="27"/>
    </location>
</feature>
<dbReference type="Gene3D" id="1.20.1720.10">
    <property type="entry name" value="Multidrug resistance protein D"/>
    <property type="match status" value="1"/>
</dbReference>
<evidence type="ECO:0000256" key="4">
    <source>
        <dbReference type="ARBA" id="ARBA00022989"/>
    </source>
</evidence>
<feature type="compositionally biased region" description="Basic and acidic residues" evidence="6">
    <location>
        <begin position="33"/>
        <end position="47"/>
    </location>
</feature>
<keyword evidence="3 7" id="KW-0812">Transmembrane</keyword>
<feature type="transmembrane region" description="Helical" evidence="7">
    <location>
        <begin position="213"/>
        <end position="233"/>
    </location>
</feature>
<evidence type="ECO:0000256" key="5">
    <source>
        <dbReference type="ARBA" id="ARBA00023136"/>
    </source>
</evidence>
<evidence type="ECO:0000256" key="2">
    <source>
        <dbReference type="ARBA" id="ARBA00022448"/>
    </source>
</evidence>
<evidence type="ECO:0000313" key="10">
    <source>
        <dbReference type="Proteomes" id="UP000295604"/>
    </source>
</evidence>
<evidence type="ECO:0000256" key="1">
    <source>
        <dbReference type="ARBA" id="ARBA00004141"/>
    </source>
</evidence>
<comment type="caution">
    <text evidence="9">The sequence shown here is derived from an EMBL/GenBank/DDBJ whole genome shotgun (WGS) entry which is preliminary data.</text>
</comment>
<dbReference type="AlphaFoldDB" id="A0A4R8TJT0"/>
<comment type="subcellular location">
    <subcellularLocation>
        <location evidence="1">Membrane</location>
        <topology evidence="1">Multi-pass membrane protein</topology>
    </subcellularLocation>
</comment>
<accession>A0A4R8TJT0</accession>
<feature type="transmembrane region" description="Helical" evidence="7">
    <location>
        <begin position="97"/>
        <end position="114"/>
    </location>
</feature>
<feature type="transmembrane region" description="Helical" evidence="7">
    <location>
        <begin position="285"/>
        <end position="306"/>
    </location>
</feature>
<feature type="transmembrane region" description="Helical" evidence="7">
    <location>
        <begin position="416"/>
        <end position="437"/>
    </location>
</feature>
<feature type="transmembrane region" description="Helical" evidence="7">
    <location>
        <begin position="449"/>
        <end position="473"/>
    </location>
</feature>
<feature type="transmembrane region" description="Helical" evidence="7">
    <location>
        <begin position="359"/>
        <end position="378"/>
    </location>
</feature>
<dbReference type="SUPFAM" id="SSF103473">
    <property type="entry name" value="MFS general substrate transporter"/>
    <property type="match status" value="1"/>
</dbReference>
<keyword evidence="5 7" id="KW-0472">Membrane</keyword>
<dbReference type="Pfam" id="PF07690">
    <property type="entry name" value="MFS_1"/>
    <property type="match status" value="1"/>
</dbReference>
<feature type="transmembrane region" description="Helical" evidence="7">
    <location>
        <begin position="187"/>
        <end position="207"/>
    </location>
</feature>
<dbReference type="EMBL" id="QAPF01000059">
    <property type="protein sequence ID" value="TEA18759.1"/>
    <property type="molecule type" value="Genomic_DNA"/>
</dbReference>
<proteinExistence type="predicted"/>
<evidence type="ECO:0000259" key="8">
    <source>
        <dbReference type="PROSITE" id="PS50850"/>
    </source>
</evidence>
<dbReference type="PANTHER" id="PTHR23501">
    <property type="entry name" value="MAJOR FACILITATOR SUPERFAMILY"/>
    <property type="match status" value="1"/>
</dbReference>
<feature type="transmembrane region" description="Helical" evidence="7">
    <location>
        <begin position="254"/>
        <end position="273"/>
    </location>
</feature>
<gene>
    <name evidence="9" type="primary">aflT-1</name>
    <name evidence="9" type="ORF">C8034_v011993</name>
</gene>
<evidence type="ECO:0000313" key="9">
    <source>
        <dbReference type="EMBL" id="TEA18759.1"/>
    </source>
</evidence>
<keyword evidence="10" id="KW-1185">Reference proteome</keyword>
<evidence type="ECO:0000256" key="7">
    <source>
        <dbReference type="SAM" id="Phobius"/>
    </source>
</evidence>
<dbReference type="FunFam" id="1.20.1250.20:FF:000196">
    <property type="entry name" value="MFS toxin efflux pump (AflT)"/>
    <property type="match status" value="1"/>
</dbReference>
<dbReference type="PROSITE" id="PS50850">
    <property type="entry name" value="MFS"/>
    <property type="match status" value="1"/>
</dbReference>
<dbReference type="CDD" id="cd17502">
    <property type="entry name" value="MFS_Azr1_MDR_like"/>
    <property type="match status" value="1"/>
</dbReference>
<dbReference type="PANTHER" id="PTHR23501:SF153">
    <property type="entry name" value="AFLATOXIN EFFLUX PUMP, PUTATIVE-RELATED"/>
    <property type="match status" value="1"/>
</dbReference>
<evidence type="ECO:0000256" key="6">
    <source>
        <dbReference type="SAM" id="MobiDB-lite"/>
    </source>
</evidence>
<keyword evidence="2" id="KW-0813">Transport</keyword>
<feature type="transmembrane region" description="Helical" evidence="7">
    <location>
        <begin position="157"/>
        <end position="175"/>
    </location>
</feature>
<feature type="transmembrane region" description="Helical" evidence="7">
    <location>
        <begin position="326"/>
        <end position="347"/>
    </location>
</feature>
<feature type="domain" description="Major facilitator superfamily (MFS) profile" evidence="8">
    <location>
        <begin position="60"/>
        <end position="545"/>
    </location>
</feature>
<dbReference type="GO" id="GO:0022857">
    <property type="term" value="F:transmembrane transporter activity"/>
    <property type="evidence" value="ECO:0007669"/>
    <property type="project" value="InterPro"/>
</dbReference>
<dbReference type="InterPro" id="IPR011701">
    <property type="entry name" value="MFS"/>
</dbReference>
<feature type="compositionally biased region" description="Polar residues" evidence="6">
    <location>
        <begin position="1"/>
        <end position="17"/>
    </location>
</feature>
<feature type="region of interest" description="Disordered" evidence="6">
    <location>
        <begin position="1"/>
        <end position="49"/>
    </location>
</feature>
<dbReference type="InterPro" id="IPR020846">
    <property type="entry name" value="MFS_dom"/>
</dbReference>
<feature type="transmembrane region" description="Helical" evidence="7">
    <location>
        <begin position="385"/>
        <end position="404"/>
    </location>
</feature>